<protein>
    <submittedName>
        <fullName evidence="4">Response regulator</fullName>
    </submittedName>
</protein>
<dbReference type="InterPro" id="IPR001789">
    <property type="entry name" value="Sig_transdc_resp-reg_receiver"/>
</dbReference>
<dbReference type="PANTHER" id="PTHR44591:SF3">
    <property type="entry name" value="RESPONSE REGULATORY DOMAIN-CONTAINING PROTEIN"/>
    <property type="match status" value="1"/>
</dbReference>
<evidence type="ECO:0000256" key="1">
    <source>
        <dbReference type="ARBA" id="ARBA00022553"/>
    </source>
</evidence>
<dbReference type="PANTHER" id="PTHR44591">
    <property type="entry name" value="STRESS RESPONSE REGULATOR PROTEIN 1"/>
    <property type="match status" value="1"/>
</dbReference>
<dbReference type="GO" id="GO:0000160">
    <property type="term" value="P:phosphorelay signal transduction system"/>
    <property type="evidence" value="ECO:0007669"/>
    <property type="project" value="InterPro"/>
</dbReference>
<dbReference type="AlphaFoldDB" id="A0AAF1KM07"/>
<dbReference type="PROSITE" id="PS50110">
    <property type="entry name" value="RESPONSE_REGULATORY"/>
    <property type="match status" value="1"/>
</dbReference>
<reference evidence="4" key="2">
    <citation type="journal article" date="2021" name="Syst. Appl. Microbiol.">
        <title>Roseomonas hellenica sp. nov., isolated from roots of wild-growing Alkanna tinctoria.</title>
        <authorList>
            <person name="Rat A."/>
            <person name="Naranjo H.D."/>
            <person name="Lebbe L."/>
            <person name="Cnockaert M."/>
            <person name="Krigas N."/>
            <person name="Grigoriadou K."/>
            <person name="Maloupa E."/>
            <person name="Willems A."/>
        </authorList>
    </citation>
    <scope>NUCLEOTIDE SEQUENCE</scope>
    <source>
        <strain evidence="4">LMG 28251</strain>
    </source>
</reference>
<evidence type="ECO:0000259" key="3">
    <source>
        <dbReference type="PROSITE" id="PS50110"/>
    </source>
</evidence>
<dbReference type="SUPFAM" id="SSF52172">
    <property type="entry name" value="CheY-like"/>
    <property type="match status" value="1"/>
</dbReference>
<organism evidence="4 5">
    <name type="scientific">Plastoroseomonas arctica</name>
    <dbReference type="NCBI Taxonomy" id="1509237"/>
    <lineage>
        <taxon>Bacteria</taxon>
        <taxon>Pseudomonadati</taxon>
        <taxon>Pseudomonadota</taxon>
        <taxon>Alphaproteobacteria</taxon>
        <taxon>Acetobacterales</taxon>
        <taxon>Acetobacteraceae</taxon>
        <taxon>Plastoroseomonas</taxon>
    </lineage>
</organism>
<dbReference type="InterPro" id="IPR050595">
    <property type="entry name" value="Bact_response_regulator"/>
</dbReference>
<dbReference type="EMBL" id="JAAEDH010000010">
    <property type="protein sequence ID" value="MBR0655511.1"/>
    <property type="molecule type" value="Genomic_DNA"/>
</dbReference>
<dbReference type="InterPro" id="IPR011006">
    <property type="entry name" value="CheY-like_superfamily"/>
</dbReference>
<evidence type="ECO:0000313" key="4">
    <source>
        <dbReference type="EMBL" id="MBR0655511.1"/>
    </source>
</evidence>
<reference evidence="4" key="1">
    <citation type="submission" date="2020-01" db="EMBL/GenBank/DDBJ databases">
        <authorList>
            <person name="Rat A."/>
        </authorList>
    </citation>
    <scope>NUCLEOTIDE SEQUENCE</scope>
    <source>
        <strain evidence="4">LMG 28251</strain>
    </source>
</reference>
<sequence>MKVLVVEDDDGIAELVDIALRNAGHKVLGPAVSYDEAMAIAEREKPDMGLLNINLVGLGTGIDLARELHARSIPSVFISGNTHDEGAREFAVGSLAKPYRLASLIGAVELVRCLIAGVDPPTLPTGFVLFRRGRFVRAGIRVAV</sequence>
<dbReference type="Gene3D" id="3.40.50.2300">
    <property type="match status" value="1"/>
</dbReference>
<name>A0AAF1KM07_9PROT</name>
<keyword evidence="5" id="KW-1185">Reference proteome</keyword>
<comment type="caution">
    <text evidence="4">The sequence shown here is derived from an EMBL/GenBank/DDBJ whole genome shotgun (WGS) entry which is preliminary data.</text>
</comment>
<dbReference type="SMART" id="SM00448">
    <property type="entry name" value="REC"/>
    <property type="match status" value="1"/>
</dbReference>
<gene>
    <name evidence="4" type="ORF">GXW79_10500</name>
</gene>
<evidence type="ECO:0000256" key="2">
    <source>
        <dbReference type="PROSITE-ProRule" id="PRU00169"/>
    </source>
</evidence>
<feature type="domain" description="Response regulatory" evidence="3">
    <location>
        <begin position="2"/>
        <end position="112"/>
    </location>
</feature>
<accession>A0AAF1KM07</accession>
<dbReference type="Proteomes" id="UP001196068">
    <property type="component" value="Unassembled WGS sequence"/>
</dbReference>
<evidence type="ECO:0000313" key="5">
    <source>
        <dbReference type="Proteomes" id="UP001196068"/>
    </source>
</evidence>
<proteinExistence type="predicted"/>
<dbReference type="RefSeq" id="WP_211874345.1">
    <property type="nucleotide sequence ID" value="NZ_JAAEDH010000010.1"/>
</dbReference>
<keyword evidence="1" id="KW-0597">Phosphoprotein</keyword>
<dbReference type="Pfam" id="PF00072">
    <property type="entry name" value="Response_reg"/>
    <property type="match status" value="1"/>
</dbReference>
<comment type="caution">
    <text evidence="2">Lacks conserved residue(s) required for the propagation of feature annotation.</text>
</comment>